<comment type="caution">
    <text evidence="2">The sequence shown here is derived from an EMBL/GenBank/DDBJ whole genome shotgun (WGS) entry which is preliminary data.</text>
</comment>
<organism evidence="2 3">
    <name type="scientific">Sandarakinorhabdus cyanobacteriorum</name>
    <dbReference type="NCBI Taxonomy" id="1981098"/>
    <lineage>
        <taxon>Bacteria</taxon>
        <taxon>Pseudomonadati</taxon>
        <taxon>Pseudomonadota</taxon>
        <taxon>Alphaproteobacteria</taxon>
        <taxon>Sphingomonadales</taxon>
        <taxon>Sphingosinicellaceae</taxon>
        <taxon>Sandarakinorhabdus</taxon>
    </lineage>
</organism>
<dbReference type="EMBL" id="NOXT01000077">
    <property type="protein sequence ID" value="OYQ33079.1"/>
    <property type="molecule type" value="Genomic_DNA"/>
</dbReference>
<dbReference type="RefSeq" id="WP_094472738.1">
    <property type="nucleotide sequence ID" value="NZ_NOXT01000077.1"/>
</dbReference>
<evidence type="ECO:0000313" key="3">
    <source>
        <dbReference type="Proteomes" id="UP000216991"/>
    </source>
</evidence>
<feature type="signal peptide" evidence="1">
    <location>
        <begin position="1"/>
        <end position="23"/>
    </location>
</feature>
<protein>
    <submittedName>
        <fullName evidence="2">Uncharacterized protein</fullName>
    </submittedName>
</protein>
<proteinExistence type="predicted"/>
<dbReference type="AlphaFoldDB" id="A0A255YV73"/>
<keyword evidence="3" id="KW-1185">Reference proteome</keyword>
<keyword evidence="1" id="KW-0732">Signal</keyword>
<sequence>MPPTLLPALLPVLMLAAPGPTPVATPAEETIEVAAQRLTRPQIRAAALDYARAGLAPNPDYGQYARWRGPICVNVRGMPDPAMAARVAGRIEAVVRLAGLAIEKPGCKANLMVAFTDDARALVAQVRNRKRTALPPFEPRLFAALNSPSLPVRWWHVLGPAGSGGGAGSPDSGALASASSNAVPLGNVLPAGPNAVGTSSWNSSLVDTNLSAWARAGVAVVDVTLATGVSLDALADHVALVMVAPMRMPLGNPGVPSVLGLFTPGARPAGLTDWDRAFVKGLYRVQMNRSAQRQRQQLLSAMTAELAPGGETEAQ</sequence>
<reference evidence="2 3" key="1">
    <citation type="submission" date="2017-07" db="EMBL/GenBank/DDBJ databases">
        <title>Sandarakinorhabdus cyanobacteriorum sp. nov., a novel bacterium isolated from cyanobacterial aggregates in a eutrophic lake.</title>
        <authorList>
            <person name="Cai H."/>
        </authorList>
    </citation>
    <scope>NUCLEOTIDE SEQUENCE [LARGE SCALE GENOMIC DNA]</scope>
    <source>
        <strain evidence="2 3">TH057</strain>
    </source>
</reference>
<accession>A0A255YV73</accession>
<dbReference type="Proteomes" id="UP000216991">
    <property type="component" value="Unassembled WGS sequence"/>
</dbReference>
<gene>
    <name evidence="2" type="ORF">CHU93_03230</name>
</gene>
<feature type="chain" id="PRO_5012761855" evidence="1">
    <location>
        <begin position="24"/>
        <end position="315"/>
    </location>
</feature>
<evidence type="ECO:0000313" key="2">
    <source>
        <dbReference type="EMBL" id="OYQ33079.1"/>
    </source>
</evidence>
<evidence type="ECO:0000256" key="1">
    <source>
        <dbReference type="SAM" id="SignalP"/>
    </source>
</evidence>
<name>A0A255YV73_9SPHN</name>
<dbReference type="OrthoDB" id="7218943at2"/>